<keyword evidence="5 6" id="KW-0472">Membrane</keyword>
<proteinExistence type="predicted"/>
<gene>
    <name evidence="7" type="ORF">Y981_06185</name>
</gene>
<feature type="transmembrane region" description="Helical" evidence="6">
    <location>
        <begin position="102"/>
        <end position="121"/>
    </location>
</feature>
<dbReference type="GO" id="GO:0015920">
    <property type="term" value="P:lipopolysaccharide transport"/>
    <property type="evidence" value="ECO:0007669"/>
    <property type="project" value="TreeGrafter"/>
</dbReference>
<dbReference type="KEGG" id="lfp:Y981_06185"/>
<comment type="subcellular location">
    <subcellularLocation>
        <location evidence="1">Cell membrane</location>
        <topology evidence="1">Multi-pass membrane protein</topology>
    </subcellularLocation>
</comment>
<feature type="transmembrane region" description="Helical" evidence="6">
    <location>
        <begin position="12"/>
        <end position="30"/>
    </location>
</feature>
<feature type="transmembrane region" description="Helical" evidence="6">
    <location>
        <begin position="277"/>
        <end position="297"/>
    </location>
</feature>
<keyword evidence="3 6" id="KW-0812">Transmembrane</keyword>
<evidence type="ECO:0000256" key="5">
    <source>
        <dbReference type="ARBA" id="ARBA00023136"/>
    </source>
</evidence>
<feature type="transmembrane region" description="Helical" evidence="6">
    <location>
        <begin position="309"/>
        <end position="329"/>
    </location>
</feature>
<evidence type="ECO:0000256" key="1">
    <source>
        <dbReference type="ARBA" id="ARBA00004651"/>
    </source>
</evidence>
<organism evidence="7 8">
    <name type="scientific">Leptospirillum ferriphilum YSK</name>
    <dbReference type="NCBI Taxonomy" id="1441628"/>
    <lineage>
        <taxon>Bacteria</taxon>
        <taxon>Pseudomonadati</taxon>
        <taxon>Nitrospirota</taxon>
        <taxon>Nitrospiria</taxon>
        <taxon>Nitrospirales</taxon>
        <taxon>Nitrospiraceae</taxon>
        <taxon>Leptospirillum</taxon>
    </lineage>
</organism>
<dbReference type="NCBIfam" id="TIGR04408">
    <property type="entry name" value="LptG_lptG"/>
    <property type="match status" value="1"/>
</dbReference>
<dbReference type="InterPro" id="IPR005495">
    <property type="entry name" value="LptG/LptF_permease"/>
</dbReference>
<dbReference type="PANTHER" id="PTHR33529:SF2">
    <property type="entry name" value="LIPOPOLYSACCHARIDE EXPORT SYSTEM PERMEASE PROTEIN LPTG"/>
    <property type="match status" value="1"/>
</dbReference>
<dbReference type="HOGENOM" id="CLU_028799_3_2_0"/>
<dbReference type="OrthoDB" id="9783403at2"/>
<keyword evidence="4 6" id="KW-1133">Transmembrane helix</keyword>
<dbReference type="GO" id="GO:0043190">
    <property type="term" value="C:ATP-binding cassette (ABC) transporter complex"/>
    <property type="evidence" value="ECO:0007669"/>
    <property type="project" value="InterPro"/>
</dbReference>
<dbReference type="InterPro" id="IPR030923">
    <property type="entry name" value="LptG"/>
</dbReference>
<evidence type="ECO:0000256" key="3">
    <source>
        <dbReference type="ARBA" id="ARBA00022692"/>
    </source>
</evidence>
<dbReference type="PANTHER" id="PTHR33529">
    <property type="entry name" value="SLR0882 PROTEIN-RELATED"/>
    <property type="match status" value="1"/>
</dbReference>
<feature type="transmembrane region" description="Helical" evidence="6">
    <location>
        <begin position="60"/>
        <end position="81"/>
    </location>
</feature>
<evidence type="ECO:0000256" key="2">
    <source>
        <dbReference type="ARBA" id="ARBA00022475"/>
    </source>
</evidence>
<keyword evidence="8" id="KW-1185">Reference proteome</keyword>
<evidence type="ECO:0000256" key="6">
    <source>
        <dbReference type="SAM" id="Phobius"/>
    </source>
</evidence>
<dbReference type="Pfam" id="PF03739">
    <property type="entry name" value="LptF_LptG"/>
    <property type="match status" value="1"/>
</dbReference>
<accession>A0A059XPK4</accession>
<keyword evidence="2" id="KW-1003">Cell membrane</keyword>
<reference evidence="7 8" key="2">
    <citation type="journal article" date="2015" name="Biomed. Res. Int.">
        <title>Effects of Arsenite Resistance on the Growth and Functional Gene Expression of Leptospirillum ferriphilum and Acidithiobacillus thiooxidans in Pure Culture and Coculture.</title>
        <authorList>
            <person name="Jiang H."/>
            <person name="Liang Y."/>
            <person name="Yin H."/>
            <person name="Xiao Y."/>
            <person name="Guo X."/>
            <person name="Xu Y."/>
            <person name="Hu Q."/>
            <person name="Liu H."/>
            <person name="Liu X."/>
        </authorList>
    </citation>
    <scope>NUCLEOTIDE SEQUENCE [LARGE SCALE GENOMIC DNA]</scope>
    <source>
        <strain evidence="7 8">YSK</strain>
    </source>
</reference>
<protein>
    <submittedName>
        <fullName evidence="7">Permease</fullName>
    </submittedName>
</protein>
<dbReference type="EMBL" id="CP007243">
    <property type="protein sequence ID" value="AIA30504.1"/>
    <property type="molecule type" value="Genomic_DNA"/>
</dbReference>
<dbReference type="RefSeq" id="WP_038505266.1">
    <property type="nucleotide sequence ID" value="NZ_CP007243.1"/>
</dbReference>
<name>A0A059XPK4_9BACT</name>
<evidence type="ECO:0000313" key="7">
    <source>
        <dbReference type="EMBL" id="AIA30504.1"/>
    </source>
</evidence>
<evidence type="ECO:0000256" key="4">
    <source>
        <dbReference type="ARBA" id="ARBA00022989"/>
    </source>
</evidence>
<dbReference type="Proteomes" id="UP000027059">
    <property type="component" value="Chromosome"/>
</dbReference>
<reference evidence="8" key="1">
    <citation type="submission" date="2014-02" db="EMBL/GenBank/DDBJ databases">
        <title>Complete genome sequence and comparative genomic analysis of the nitrogen-fixing bacterium Leptospirillum ferriphilum YSK.</title>
        <authorList>
            <person name="Guo X."/>
            <person name="Yin H."/>
            <person name="Liang Y."/>
            <person name="Hu Q."/>
            <person name="Ma L."/>
            <person name="Xiao Y."/>
            <person name="Zhang X."/>
            <person name="Qiu G."/>
            <person name="Liu X."/>
        </authorList>
    </citation>
    <scope>NUCLEOTIDE SEQUENCE [LARGE SCALE GENOMIC DNA]</scope>
    <source>
        <strain evidence="8">YSK</strain>
    </source>
</reference>
<sequence>MRILTRYIASELFKIFLLCFISLEAIYGVIDSVEKIKDFLSHHAALPLIGQYFFYRSIEVSFRVLPMSGLLATLLTLGILSKNHELTAIRAAGISLVKATKPFLALGVLISLISIAMNYQLVPYAYQMTDYIKDVRIDQGKSGNVTFELNNVWFRHGNQDIYGARTIRDGGNELDKVVLYHLDSTFHLSWQVDAKTLRYHQGLWSFRDGHLTRFLPDGSLKIESFQKMDTTLTRRPVDFTYEKTRMTHLSYPELDRYIALLEKSHLPREKYEVTRDAMIAFPIAAFLMVLMAIPFGIREGRQVGIAKGFGISLLLSMSYWTIYSLGLALGKGGVLLPWISAWFANMIVFFVSISLFLLLNRS</sequence>
<evidence type="ECO:0000313" key="8">
    <source>
        <dbReference type="Proteomes" id="UP000027059"/>
    </source>
</evidence>
<dbReference type="AlphaFoldDB" id="A0A059XPK4"/>
<feature type="transmembrane region" description="Helical" evidence="6">
    <location>
        <begin position="335"/>
        <end position="359"/>
    </location>
</feature>
<dbReference type="GO" id="GO:0055085">
    <property type="term" value="P:transmembrane transport"/>
    <property type="evidence" value="ECO:0007669"/>
    <property type="project" value="InterPro"/>
</dbReference>